<evidence type="ECO:0000313" key="1">
    <source>
        <dbReference type="EMBL" id="ATQ42887.1"/>
    </source>
</evidence>
<accession>A0A2D2AY78</accession>
<dbReference type="RefSeq" id="WP_099622139.1">
    <property type="nucleotide sequence ID" value="NZ_CP024201.1"/>
</dbReference>
<evidence type="ECO:0000313" key="2">
    <source>
        <dbReference type="Proteomes" id="UP000228945"/>
    </source>
</evidence>
<name>A0A2D2AY78_9CAUL</name>
<dbReference type="KEGG" id="cmb:CSW64_10930"/>
<proteinExistence type="predicted"/>
<reference evidence="1 2" key="1">
    <citation type="submission" date="2017-10" db="EMBL/GenBank/DDBJ databases">
        <title>Genome sequence of Caulobacter mirabilis FWC38.</title>
        <authorList>
            <person name="Fiebig A."/>
            <person name="Crosson S."/>
        </authorList>
    </citation>
    <scope>NUCLEOTIDE SEQUENCE [LARGE SCALE GENOMIC DNA]</scope>
    <source>
        <strain evidence="1 2">FWC 38</strain>
    </source>
</reference>
<dbReference type="Proteomes" id="UP000228945">
    <property type="component" value="Chromosome"/>
</dbReference>
<dbReference type="EMBL" id="CP024201">
    <property type="protein sequence ID" value="ATQ42887.1"/>
    <property type="molecule type" value="Genomic_DNA"/>
</dbReference>
<sequence length="106" mass="11462">MSLSSPIGGVASLFSTTAMQRLNTAAPKEKGAPETATEAFFNHVKKTPAEQMMEAMLKRRGLTQEAFNALPPEQRQAIMEDIKKEIMDKVKNGEGPSKGALADITV</sequence>
<dbReference type="OrthoDB" id="7572045at2"/>
<dbReference type="AlphaFoldDB" id="A0A2D2AY78"/>
<organism evidence="1 2">
    <name type="scientific">Caulobacter mirabilis</name>
    <dbReference type="NCBI Taxonomy" id="69666"/>
    <lineage>
        <taxon>Bacteria</taxon>
        <taxon>Pseudomonadati</taxon>
        <taxon>Pseudomonadota</taxon>
        <taxon>Alphaproteobacteria</taxon>
        <taxon>Caulobacterales</taxon>
        <taxon>Caulobacteraceae</taxon>
        <taxon>Caulobacter</taxon>
    </lineage>
</organism>
<keyword evidence="2" id="KW-1185">Reference proteome</keyword>
<protein>
    <submittedName>
        <fullName evidence="1">Uncharacterized protein</fullName>
    </submittedName>
</protein>
<gene>
    <name evidence="1" type="ORF">CSW64_10930</name>
</gene>